<feature type="compositionally biased region" description="Polar residues" evidence="2">
    <location>
        <begin position="225"/>
        <end position="235"/>
    </location>
</feature>
<feature type="region of interest" description="Disordered" evidence="2">
    <location>
        <begin position="206"/>
        <end position="235"/>
    </location>
</feature>
<dbReference type="PANTHER" id="PTHR12603:SF36">
    <property type="entry name" value="RNA BINDING (RRM_RBD_RNP MOTIFS) FAMILY PROTEIN"/>
    <property type="match status" value="1"/>
</dbReference>
<dbReference type="InterPro" id="IPR034261">
    <property type="entry name" value="CNOT4_RRM"/>
</dbReference>
<protein>
    <recommendedName>
        <fullName evidence="3">RRM domain-containing protein</fullName>
    </recommendedName>
</protein>
<dbReference type="GO" id="GO:0016567">
    <property type="term" value="P:protein ubiquitination"/>
    <property type="evidence" value="ECO:0007669"/>
    <property type="project" value="TreeGrafter"/>
</dbReference>
<dbReference type="SUPFAM" id="SSF54928">
    <property type="entry name" value="RNA-binding domain, RBD"/>
    <property type="match status" value="1"/>
</dbReference>
<dbReference type="PANTHER" id="PTHR12603">
    <property type="entry name" value="CCR4-NOT TRANSCRIPTION COMPLEX RELATED"/>
    <property type="match status" value="1"/>
</dbReference>
<dbReference type="CDD" id="cd12438">
    <property type="entry name" value="RRM_CNOT4"/>
    <property type="match status" value="1"/>
</dbReference>
<feature type="region of interest" description="Disordered" evidence="2">
    <location>
        <begin position="317"/>
        <end position="338"/>
    </location>
</feature>
<dbReference type="Gene3D" id="3.30.70.330">
    <property type="match status" value="1"/>
</dbReference>
<dbReference type="InterPro" id="IPR000504">
    <property type="entry name" value="RRM_dom"/>
</dbReference>
<dbReference type="GO" id="GO:0004842">
    <property type="term" value="F:ubiquitin-protein transferase activity"/>
    <property type="evidence" value="ECO:0007669"/>
    <property type="project" value="InterPro"/>
</dbReference>
<dbReference type="InterPro" id="IPR035979">
    <property type="entry name" value="RBD_domain_sf"/>
</dbReference>
<feature type="compositionally biased region" description="Polar residues" evidence="2">
    <location>
        <begin position="545"/>
        <end position="570"/>
    </location>
</feature>
<feature type="domain" description="RRM" evidence="3">
    <location>
        <begin position="70"/>
        <end position="156"/>
    </location>
</feature>
<dbReference type="InterPro" id="IPR003954">
    <property type="entry name" value="RRM_euk-type"/>
</dbReference>
<feature type="region of interest" description="Disordered" evidence="2">
    <location>
        <begin position="680"/>
        <end position="705"/>
    </location>
</feature>
<keyword evidence="5" id="KW-1185">Reference proteome</keyword>
<accession>A0AAV9F8L6</accession>
<keyword evidence="1" id="KW-0694">RNA-binding</keyword>
<dbReference type="Pfam" id="PF00076">
    <property type="entry name" value="RRM_1"/>
    <property type="match status" value="1"/>
</dbReference>
<sequence length="989" mass="107667">MAEKDDSEGRCPACRSPYDKARIVGATASCERLVAEINAEKKQKTQKVKPKPTSVEGRKQLSSVRVIRRNLVYIIGIPMNLADENALERKEYFGQYGKVLKVSISRTAGGAIQQSSTGTCSVYITYAREEEAIRCIQAVHNFVLEGKPLRACFGTTKYCHTWLRNMSCNNPDCLYLHDIGSQEDSFTKDEIISAYTRSRVPQITSSNLQRRSGNLLPPPADEHSNSGAASSGTPVSKTTVTIPILQAKGSLSNGSARAVSLPAAASWGMRVSNSRSIAATASVGSSSGPGKLKSEAQNVSSIPTCANTILSPASHADKRKGLNSVDDGHLPSLEDKSRDLEPFKPSIVRELQAIVSDVSSETMDDSQGTSVICLSRSSETNDKEKETMVSTEGTDSEDLDWNFCNSAADNVSCGRLAINGSVQNICSAVSSLNINNHSKDELSNLSKQQRIVTNPPINRSPVTVDTCLQQSNLDHATECSTSHSFKDAPVVYEQTGASKQSGDWNLVSRKDALQPPPGISVKDILLEDHDKKLRLSEDMACPSHTPYSQKGLANNYSSHQSGSTGELFSTSDPWTEDVQIGGNISVSRNPIVYVGDKEIRDRKAELGKGFDHSNLAGVEQVKYIGKLNAGIGNENFGVDTREDSIISNILSMDFDSWDDSLTSPHKLAKLLSETNKQNSLLNTSGLRKQQSNNQSRFSFARHDDGSQASQLENYYDNIGHSQKSYFPEQSHGSSIQNAFTARSIEDNDVLANRSVFPSEKVTVSRPQMAVPPGFSLPSRAPPGFSSQDRLEQAYDSSSSGNQFFGNTSLLRNQFYSPQPGNSGSLYDVEFIDPAILAVGKGRQPFGVNNSGLGLRSTFASSLVSSEDELRHQLLMKQHIPTHQNFRISDQIGDGMFPSGDAHISSRPLFQTQGTSPFSFSQVSLQPERHPSISNSQWGGWNSVQNSNDMGVPEVLRNDSFGLKQYHSGNDEMNFRIPSSGNLYNGAFGM</sequence>
<organism evidence="4 5">
    <name type="scientific">Acorus calamus</name>
    <name type="common">Sweet flag</name>
    <dbReference type="NCBI Taxonomy" id="4465"/>
    <lineage>
        <taxon>Eukaryota</taxon>
        <taxon>Viridiplantae</taxon>
        <taxon>Streptophyta</taxon>
        <taxon>Embryophyta</taxon>
        <taxon>Tracheophyta</taxon>
        <taxon>Spermatophyta</taxon>
        <taxon>Magnoliopsida</taxon>
        <taxon>Liliopsida</taxon>
        <taxon>Acoraceae</taxon>
        <taxon>Acorus</taxon>
    </lineage>
</organism>
<evidence type="ECO:0000313" key="5">
    <source>
        <dbReference type="Proteomes" id="UP001180020"/>
    </source>
</evidence>
<dbReference type="GO" id="GO:0030014">
    <property type="term" value="C:CCR4-NOT complex"/>
    <property type="evidence" value="ECO:0007669"/>
    <property type="project" value="InterPro"/>
</dbReference>
<proteinExistence type="predicted"/>
<gene>
    <name evidence="4" type="ORF">QJS10_CPA03g01294</name>
</gene>
<dbReference type="EMBL" id="JAUJYO010000003">
    <property type="protein sequence ID" value="KAK1322255.1"/>
    <property type="molecule type" value="Genomic_DNA"/>
</dbReference>
<dbReference type="PROSITE" id="PS50102">
    <property type="entry name" value="RRM"/>
    <property type="match status" value="1"/>
</dbReference>
<dbReference type="FunFam" id="3.30.70.330:FF:000161">
    <property type="entry name" value="RNA binding (RRM/RBD/RNP motifs) family protein"/>
    <property type="match status" value="1"/>
</dbReference>
<reference evidence="4" key="1">
    <citation type="journal article" date="2023" name="Nat. Commun.">
        <title>Diploid and tetraploid genomes of Acorus and the evolution of monocots.</title>
        <authorList>
            <person name="Ma L."/>
            <person name="Liu K.W."/>
            <person name="Li Z."/>
            <person name="Hsiao Y.Y."/>
            <person name="Qi Y."/>
            <person name="Fu T."/>
            <person name="Tang G.D."/>
            <person name="Zhang D."/>
            <person name="Sun W.H."/>
            <person name="Liu D.K."/>
            <person name="Li Y."/>
            <person name="Chen G.Z."/>
            <person name="Liu X.D."/>
            <person name="Liao X.Y."/>
            <person name="Jiang Y.T."/>
            <person name="Yu X."/>
            <person name="Hao Y."/>
            <person name="Huang J."/>
            <person name="Zhao X.W."/>
            <person name="Ke S."/>
            <person name="Chen Y.Y."/>
            <person name="Wu W.L."/>
            <person name="Hsu J.L."/>
            <person name="Lin Y.F."/>
            <person name="Huang M.D."/>
            <person name="Li C.Y."/>
            <person name="Huang L."/>
            <person name="Wang Z.W."/>
            <person name="Zhao X."/>
            <person name="Zhong W.Y."/>
            <person name="Peng D.H."/>
            <person name="Ahmad S."/>
            <person name="Lan S."/>
            <person name="Zhang J.S."/>
            <person name="Tsai W.C."/>
            <person name="Van de Peer Y."/>
            <person name="Liu Z.J."/>
        </authorList>
    </citation>
    <scope>NUCLEOTIDE SEQUENCE</scope>
    <source>
        <strain evidence="4">CP</strain>
    </source>
</reference>
<evidence type="ECO:0000313" key="4">
    <source>
        <dbReference type="EMBL" id="KAK1322255.1"/>
    </source>
</evidence>
<dbReference type="InterPro" id="IPR039780">
    <property type="entry name" value="Mot2"/>
</dbReference>
<dbReference type="AlphaFoldDB" id="A0AAV9F8L6"/>
<dbReference type="Proteomes" id="UP001180020">
    <property type="component" value="Unassembled WGS sequence"/>
</dbReference>
<evidence type="ECO:0000259" key="3">
    <source>
        <dbReference type="PROSITE" id="PS50102"/>
    </source>
</evidence>
<evidence type="ECO:0000256" key="1">
    <source>
        <dbReference type="PROSITE-ProRule" id="PRU00176"/>
    </source>
</evidence>
<evidence type="ECO:0000256" key="2">
    <source>
        <dbReference type="SAM" id="MobiDB-lite"/>
    </source>
</evidence>
<dbReference type="InterPro" id="IPR012677">
    <property type="entry name" value="Nucleotide-bd_a/b_plait_sf"/>
</dbReference>
<name>A0AAV9F8L6_ACOCL</name>
<comment type="caution">
    <text evidence="4">The sequence shown here is derived from an EMBL/GenBank/DDBJ whole genome shotgun (WGS) entry which is preliminary data.</text>
</comment>
<dbReference type="SMART" id="SM00361">
    <property type="entry name" value="RRM_1"/>
    <property type="match status" value="1"/>
</dbReference>
<dbReference type="GO" id="GO:0003723">
    <property type="term" value="F:RNA binding"/>
    <property type="evidence" value="ECO:0007669"/>
    <property type="project" value="UniProtKB-UniRule"/>
</dbReference>
<feature type="region of interest" description="Disordered" evidence="2">
    <location>
        <begin position="540"/>
        <end position="570"/>
    </location>
</feature>
<feature type="compositionally biased region" description="Polar residues" evidence="2">
    <location>
        <begin position="680"/>
        <end position="697"/>
    </location>
</feature>
<reference evidence="4" key="2">
    <citation type="submission" date="2023-06" db="EMBL/GenBank/DDBJ databases">
        <authorList>
            <person name="Ma L."/>
            <person name="Liu K.-W."/>
            <person name="Li Z."/>
            <person name="Hsiao Y.-Y."/>
            <person name="Qi Y."/>
            <person name="Fu T."/>
            <person name="Tang G."/>
            <person name="Zhang D."/>
            <person name="Sun W.-H."/>
            <person name="Liu D.-K."/>
            <person name="Li Y."/>
            <person name="Chen G.-Z."/>
            <person name="Liu X.-D."/>
            <person name="Liao X.-Y."/>
            <person name="Jiang Y.-T."/>
            <person name="Yu X."/>
            <person name="Hao Y."/>
            <person name="Huang J."/>
            <person name="Zhao X.-W."/>
            <person name="Ke S."/>
            <person name="Chen Y.-Y."/>
            <person name="Wu W.-L."/>
            <person name="Hsu J.-L."/>
            <person name="Lin Y.-F."/>
            <person name="Huang M.-D."/>
            <person name="Li C.-Y."/>
            <person name="Huang L."/>
            <person name="Wang Z.-W."/>
            <person name="Zhao X."/>
            <person name="Zhong W.-Y."/>
            <person name="Peng D.-H."/>
            <person name="Ahmad S."/>
            <person name="Lan S."/>
            <person name="Zhang J.-S."/>
            <person name="Tsai W.-C."/>
            <person name="Van De Peer Y."/>
            <person name="Liu Z.-J."/>
        </authorList>
    </citation>
    <scope>NUCLEOTIDE SEQUENCE</scope>
    <source>
        <strain evidence="4">CP</strain>
        <tissue evidence="4">Leaves</tissue>
    </source>
</reference>